<keyword evidence="4" id="KW-1185">Reference proteome</keyword>
<evidence type="ECO:0000313" key="4">
    <source>
        <dbReference type="Proteomes" id="UP001596978"/>
    </source>
</evidence>
<dbReference type="PROSITE" id="PS51257">
    <property type="entry name" value="PROKAR_LIPOPROTEIN"/>
    <property type="match status" value="1"/>
</dbReference>
<dbReference type="EMBL" id="JBHTJH010000004">
    <property type="protein sequence ID" value="MFD0861896.1"/>
    <property type="molecule type" value="Genomic_DNA"/>
</dbReference>
<keyword evidence="2" id="KW-0732">Signal</keyword>
<dbReference type="RefSeq" id="WP_386405781.1">
    <property type="nucleotide sequence ID" value="NZ_JBHTJH010000004.1"/>
</dbReference>
<dbReference type="Proteomes" id="UP001596978">
    <property type="component" value="Unassembled WGS sequence"/>
</dbReference>
<evidence type="ECO:0000256" key="1">
    <source>
        <dbReference type="SAM" id="MobiDB-lite"/>
    </source>
</evidence>
<feature type="chain" id="PRO_5045299945" description="Secreted protein" evidence="2">
    <location>
        <begin position="22"/>
        <end position="58"/>
    </location>
</feature>
<evidence type="ECO:0008006" key="5">
    <source>
        <dbReference type="Google" id="ProtNLM"/>
    </source>
</evidence>
<accession>A0ABW3CVS8</accession>
<name>A0ABW3CVS8_9FLAO</name>
<reference evidence="4" key="1">
    <citation type="journal article" date="2019" name="Int. J. Syst. Evol. Microbiol.">
        <title>The Global Catalogue of Microorganisms (GCM) 10K type strain sequencing project: providing services to taxonomists for standard genome sequencing and annotation.</title>
        <authorList>
            <consortium name="The Broad Institute Genomics Platform"/>
            <consortium name="The Broad Institute Genome Sequencing Center for Infectious Disease"/>
            <person name="Wu L."/>
            <person name="Ma J."/>
        </authorList>
    </citation>
    <scope>NUCLEOTIDE SEQUENCE [LARGE SCALE GENOMIC DNA]</scope>
    <source>
        <strain evidence="4">CCUG 62952</strain>
    </source>
</reference>
<comment type="caution">
    <text evidence="3">The sequence shown here is derived from an EMBL/GenBank/DDBJ whole genome shotgun (WGS) entry which is preliminary data.</text>
</comment>
<feature type="region of interest" description="Disordered" evidence="1">
    <location>
        <begin position="37"/>
        <end position="58"/>
    </location>
</feature>
<feature type="signal peptide" evidence="2">
    <location>
        <begin position="1"/>
        <end position="21"/>
    </location>
</feature>
<evidence type="ECO:0000256" key="2">
    <source>
        <dbReference type="SAM" id="SignalP"/>
    </source>
</evidence>
<proteinExistence type="predicted"/>
<gene>
    <name evidence="3" type="ORF">ACFQ1M_06735</name>
</gene>
<evidence type="ECO:0000313" key="3">
    <source>
        <dbReference type="EMBL" id="MFD0861896.1"/>
    </source>
</evidence>
<sequence length="58" mass="6488">MKLQKLLFGIVIFLMSFNVLVSCTDTADDDYQDQIELYGTDKENIDPTKQGGQGGEDE</sequence>
<protein>
    <recommendedName>
        <fullName evidence="5">Secreted protein</fullName>
    </recommendedName>
</protein>
<organism evidence="3 4">
    <name type="scientific">Sungkyunkwania multivorans</name>
    <dbReference type="NCBI Taxonomy" id="1173618"/>
    <lineage>
        <taxon>Bacteria</taxon>
        <taxon>Pseudomonadati</taxon>
        <taxon>Bacteroidota</taxon>
        <taxon>Flavobacteriia</taxon>
        <taxon>Flavobacteriales</taxon>
        <taxon>Flavobacteriaceae</taxon>
        <taxon>Sungkyunkwania</taxon>
    </lineage>
</organism>